<proteinExistence type="inferred from homology"/>
<organism evidence="10 11">
    <name type="scientific">Rhizoclosmatium globosum</name>
    <dbReference type="NCBI Taxonomy" id="329046"/>
    <lineage>
        <taxon>Eukaryota</taxon>
        <taxon>Fungi</taxon>
        <taxon>Fungi incertae sedis</taxon>
        <taxon>Chytridiomycota</taxon>
        <taxon>Chytridiomycota incertae sedis</taxon>
        <taxon>Chytridiomycetes</taxon>
        <taxon>Chytridiales</taxon>
        <taxon>Chytriomycetaceae</taxon>
        <taxon>Rhizoclosmatium</taxon>
    </lineage>
</organism>
<dbReference type="CDD" id="cd00180">
    <property type="entry name" value="PKc"/>
    <property type="match status" value="1"/>
</dbReference>
<dbReference type="PROSITE" id="PS50011">
    <property type="entry name" value="PROTEIN_KINASE_DOM"/>
    <property type="match status" value="1"/>
</dbReference>
<comment type="caution">
    <text evidence="10">The sequence shown here is derived from an EMBL/GenBank/DDBJ whole genome shotgun (WGS) entry which is preliminary data.</text>
</comment>
<name>A0A1Y2CKU4_9FUNG</name>
<keyword evidence="5 6" id="KW-0067">ATP-binding</keyword>
<evidence type="ECO:0000256" key="3">
    <source>
        <dbReference type="ARBA" id="ARBA00022741"/>
    </source>
</evidence>
<reference evidence="10 11" key="1">
    <citation type="submission" date="2016-07" db="EMBL/GenBank/DDBJ databases">
        <title>Pervasive Adenine N6-methylation of Active Genes in Fungi.</title>
        <authorList>
            <consortium name="DOE Joint Genome Institute"/>
            <person name="Mondo S.J."/>
            <person name="Dannebaum R.O."/>
            <person name="Kuo R.C."/>
            <person name="Labutti K."/>
            <person name="Haridas S."/>
            <person name="Kuo A."/>
            <person name="Salamov A."/>
            <person name="Ahrendt S.R."/>
            <person name="Lipzen A."/>
            <person name="Sullivan W."/>
            <person name="Andreopoulos W.B."/>
            <person name="Clum A."/>
            <person name="Lindquist E."/>
            <person name="Daum C."/>
            <person name="Ramamoorthy G.K."/>
            <person name="Gryganskyi A."/>
            <person name="Culley D."/>
            <person name="Magnuson J.K."/>
            <person name="James T.Y."/>
            <person name="O'Malley M.A."/>
            <person name="Stajich J.E."/>
            <person name="Spatafora J.W."/>
            <person name="Visel A."/>
            <person name="Grigoriev I.V."/>
        </authorList>
    </citation>
    <scope>NUCLEOTIDE SEQUENCE [LARGE SCALE GENOMIC DNA]</scope>
    <source>
        <strain evidence="10 11">JEL800</strain>
    </source>
</reference>
<dbReference type="SMART" id="SM00220">
    <property type="entry name" value="S_TKc"/>
    <property type="match status" value="1"/>
</dbReference>
<protein>
    <submittedName>
        <fullName evidence="10">Kinase-like protein</fullName>
    </submittedName>
</protein>
<dbReference type="Gene3D" id="3.30.200.20">
    <property type="entry name" value="Phosphorylase Kinase, domain 1"/>
    <property type="match status" value="1"/>
</dbReference>
<evidence type="ECO:0000256" key="8">
    <source>
        <dbReference type="SAM" id="MobiDB-lite"/>
    </source>
</evidence>
<dbReference type="PANTHER" id="PTHR24058">
    <property type="entry name" value="DUAL SPECIFICITY PROTEIN KINASE"/>
    <property type="match status" value="1"/>
</dbReference>
<evidence type="ECO:0000256" key="7">
    <source>
        <dbReference type="RuleBase" id="RU000304"/>
    </source>
</evidence>
<comment type="similarity">
    <text evidence="7">Belongs to the protein kinase superfamily.</text>
</comment>
<dbReference type="PROSITE" id="PS00107">
    <property type="entry name" value="PROTEIN_KINASE_ATP"/>
    <property type="match status" value="1"/>
</dbReference>
<dbReference type="EMBL" id="MCGO01000015">
    <property type="protein sequence ID" value="ORY46945.1"/>
    <property type="molecule type" value="Genomic_DNA"/>
</dbReference>
<evidence type="ECO:0000256" key="5">
    <source>
        <dbReference type="ARBA" id="ARBA00022840"/>
    </source>
</evidence>
<feature type="compositionally biased region" description="Low complexity" evidence="8">
    <location>
        <begin position="14"/>
        <end position="30"/>
    </location>
</feature>
<evidence type="ECO:0000313" key="11">
    <source>
        <dbReference type="Proteomes" id="UP000193642"/>
    </source>
</evidence>
<keyword evidence="4 10" id="KW-0418">Kinase</keyword>
<feature type="binding site" evidence="6">
    <location>
        <position position="97"/>
    </location>
    <ligand>
        <name>ATP</name>
        <dbReference type="ChEBI" id="CHEBI:30616"/>
    </ligand>
</feature>
<dbReference type="InterPro" id="IPR011009">
    <property type="entry name" value="Kinase-like_dom_sf"/>
</dbReference>
<evidence type="ECO:0000256" key="2">
    <source>
        <dbReference type="ARBA" id="ARBA00022679"/>
    </source>
</evidence>
<dbReference type="PROSITE" id="PS00108">
    <property type="entry name" value="PROTEIN_KINASE_ST"/>
    <property type="match status" value="1"/>
</dbReference>
<dbReference type="InterPro" id="IPR008271">
    <property type="entry name" value="Ser/Thr_kinase_AS"/>
</dbReference>
<dbReference type="InterPro" id="IPR050494">
    <property type="entry name" value="Ser_Thr_dual-spec_kinase"/>
</dbReference>
<evidence type="ECO:0000313" key="10">
    <source>
        <dbReference type="EMBL" id="ORY46945.1"/>
    </source>
</evidence>
<dbReference type="AlphaFoldDB" id="A0A1Y2CKU4"/>
<feature type="region of interest" description="Disordered" evidence="8">
    <location>
        <begin position="1"/>
        <end position="37"/>
    </location>
</feature>
<keyword evidence="1 7" id="KW-0723">Serine/threonine-protein kinase</keyword>
<dbReference type="OrthoDB" id="4062651at2759"/>
<dbReference type="Pfam" id="PF00069">
    <property type="entry name" value="Pkinase"/>
    <property type="match status" value="1"/>
</dbReference>
<dbReference type="STRING" id="329046.A0A1Y2CKU4"/>
<dbReference type="Proteomes" id="UP000193642">
    <property type="component" value="Unassembled WGS sequence"/>
</dbReference>
<dbReference type="GO" id="GO:0004674">
    <property type="term" value="F:protein serine/threonine kinase activity"/>
    <property type="evidence" value="ECO:0007669"/>
    <property type="project" value="UniProtKB-KW"/>
</dbReference>
<keyword evidence="2" id="KW-0808">Transferase</keyword>
<evidence type="ECO:0000256" key="6">
    <source>
        <dbReference type="PROSITE-ProRule" id="PRU10141"/>
    </source>
</evidence>
<feature type="domain" description="Protein kinase" evidence="9">
    <location>
        <begin position="69"/>
        <end position="306"/>
    </location>
</feature>
<dbReference type="SUPFAM" id="SSF56112">
    <property type="entry name" value="Protein kinase-like (PK-like)"/>
    <property type="match status" value="1"/>
</dbReference>
<evidence type="ECO:0000256" key="4">
    <source>
        <dbReference type="ARBA" id="ARBA00022777"/>
    </source>
</evidence>
<evidence type="ECO:0000259" key="9">
    <source>
        <dbReference type="PROSITE" id="PS50011"/>
    </source>
</evidence>
<keyword evidence="3 6" id="KW-0547">Nucleotide-binding</keyword>
<keyword evidence="11" id="KW-1185">Reference proteome</keyword>
<dbReference type="Gene3D" id="1.10.510.10">
    <property type="entry name" value="Transferase(Phosphotransferase) domain 1"/>
    <property type="match status" value="1"/>
</dbReference>
<gene>
    <name evidence="10" type="ORF">BCR33DRAFT_764613</name>
</gene>
<dbReference type="InterPro" id="IPR017441">
    <property type="entry name" value="Protein_kinase_ATP_BS"/>
</dbReference>
<dbReference type="GO" id="GO:0005524">
    <property type="term" value="F:ATP binding"/>
    <property type="evidence" value="ECO:0007669"/>
    <property type="project" value="UniProtKB-UniRule"/>
</dbReference>
<dbReference type="InterPro" id="IPR000719">
    <property type="entry name" value="Prot_kinase_dom"/>
</dbReference>
<accession>A0A1Y2CKU4</accession>
<evidence type="ECO:0000256" key="1">
    <source>
        <dbReference type="ARBA" id="ARBA00022527"/>
    </source>
</evidence>
<sequence>MFSNTNTDSSRHNSAASTASSPVTTSATKAQTTFPDQKSIYQNRTPEESARIAVFAAFVSSPVHFEQKYSVKRVIGFGSNGVVLAATQGSTTGVAIKIIYKSKPSFNAPNPPEIDILLQLSKSTSTSSNLLHYIEHWQDAQNHYLVTELHGSDWLASTSPSLTPLSFTIPTTKKSYTFPIASGSSDLWAWSFAHRQHLHNTEGHSYLPLHPVKRIVKQIALALQEMHGNGYYHGDVKIENVLVGSDVSVRLADFGHSRHVSQGIKRMVQLKSLRQSFFRTLGLRVEKWMVVLQMCLRLGWFCLCFE</sequence>